<reference evidence="5" key="1">
    <citation type="submission" date="2023-07" db="EMBL/GenBank/DDBJ databases">
        <authorList>
            <consortium name="CYATHOMIX"/>
        </authorList>
    </citation>
    <scope>NUCLEOTIDE SEQUENCE</scope>
    <source>
        <strain evidence="5">N/A</strain>
    </source>
</reference>
<feature type="compositionally biased region" description="Polar residues" evidence="3">
    <location>
        <begin position="11"/>
        <end position="29"/>
    </location>
</feature>
<gene>
    <name evidence="5" type="ORF">CYNAS_LOCUS5625</name>
</gene>
<dbReference type="Pfam" id="PF07707">
    <property type="entry name" value="BACK"/>
    <property type="match status" value="1"/>
</dbReference>
<dbReference type="Pfam" id="PF00651">
    <property type="entry name" value="BTB"/>
    <property type="match status" value="1"/>
</dbReference>
<keyword evidence="6" id="KW-1185">Reference proteome</keyword>
<feature type="compositionally biased region" description="Basic residues" evidence="3">
    <location>
        <begin position="62"/>
        <end position="81"/>
    </location>
</feature>
<evidence type="ECO:0000313" key="5">
    <source>
        <dbReference type="EMBL" id="CAJ0593642.1"/>
    </source>
</evidence>
<dbReference type="SUPFAM" id="SSF54695">
    <property type="entry name" value="POZ domain"/>
    <property type="match status" value="1"/>
</dbReference>
<accession>A0AA36DVC7</accession>
<keyword evidence="2" id="KW-0677">Repeat</keyword>
<dbReference type="Pfam" id="PF24681">
    <property type="entry name" value="Kelch_KLHDC2_KLHL20_DRC7"/>
    <property type="match status" value="1"/>
</dbReference>
<evidence type="ECO:0000256" key="1">
    <source>
        <dbReference type="ARBA" id="ARBA00022441"/>
    </source>
</evidence>
<organism evidence="5 6">
    <name type="scientific">Cylicocyclus nassatus</name>
    <name type="common">Nematode worm</name>
    <dbReference type="NCBI Taxonomy" id="53992"/>
    <lineage>
        <taxon>Eukaryota</taxon>
        <taxon>Metazoa</taxon>
        <taxon>Ecdysozoa</taxon>
        <taxon>Nematoda</taxon>
        <taxon>Chromadorea</taxon>
        <taxon>Rhabditida</taxon>
        <taxon>Rhabditina</taxon>
        <taxon>Rhabditomorpha</taxon>
        <taxon>Strongyloidea</taxon>
        <taxon>Strongylidae</taxon>
        <taxon>Cylicocyclus</taxon>
    </lineage>
</organism>
<dbReference type="InterPro" id="IPR011705">
    <property type="entry name" value="BACK"/>
</dbReference>
<protein>
    <recommendedName>
        <fullName evidence="4">BTB domain-containing protein</fullName>
    </recommendedName>
</protein>
<feature type="domain" description="BTB" evidence="4">
    <location>
        <begin position="183"/>
        <end position="251"/>
    </location>
</feature>
<dbReference type="InterPro" id="IPR006652">
    <property type="entry name" value="Kelch_1"/>
</dbReference>
<evidence type="ECO:0000256" key="2">
    <source>
        <dbReference type="ARBA" id="ARBA00022737"/>
    </source>
</evidence>
<evidence type="ECO:0000259" key="4">
    <source>
        <dbReference type="PROSITE" id="PS50097"/>
    </source>
</evidence>
<dbReference type="SMART" id="SM00612">
    <property type="entry name" value="Kelch"/>
    <property type="match status" value="6"/>
</dbReference>
<dbReference type="InterPro" id="IPR011043">
    <property type="entry name" value="Gal_Oxase/kelch_b-propeller"/>
</dbReference>
<name>A0AA36DVC7_CYLNA</name>
<evidence type="ECO:0000313" key="6">
    <source>
        <dbReference type="Proteomes" id="UP001176961"/>
    </source>
</evidence>
<dbReference type="Proteomes" id="UP001176961">
    <property type="component" value="Unassembled WGS sequence"/>
</dbReference>
<dbReference type="PANTHER" id="PTHR45632">
    <property type="entry name" value="LD33804P"/>
    <property type="match status" value="1"/>
</dbReference>
<proteinExistence type="predicted"/>
<dbReference type="SMART" id="SM00875">
    <property type="entry name" value="BACK"/>
    <property type="match status" value="1"/>
</dbReference>
<comment type="caution">
    <text evidence="5">The sequence shown here is derived from an EMBL/GenBank/DDBJ whole genome shotgun (WGS) entry which is preliminary data.</text>
</comment>
<dbReference type="PANTHER" id="PTHR45632:SF3">
    <property type="entry name" value="KELCH-LIKE PROTEIN 32"/>
    <property type="match status" value="1"/>
</dbReference>
<feature type="region of interest" description="Disordered" evidence="3">
    <location>
        <begin position="1"/>
        <end position="98"/>
    </location>
</feature>
<dbReference type="InterPro" id="IPR011333">
    <property type="entry name" value="SKP1/BTB/POZ_sf"/>
</dbReference>
<dbReference type="Gene3D" id="3.30.710.10">
    <property type="entry name" value="Potassium Channel Kv1.1, Chain A"/>
    <property type="match status" value="1"/>
</dbReference>
<keyword evidence="1" id="KW-0880">Kelch repeat</keyword>
<dbReference type="SUPFAM" id="SSF50965">
    <property type="entry name" value="Galactose oxidase, central domain"/>
    <property type="match status" value="1"/>
</dbReference>
<dbReference type="Gene3D" id="2.120.10.80">
    <property type="entry name" value="Kelch-type beta propeller"/>
    <property type="match status" value="2"/>
</dbReference>
<sequence>MADAPIESIGTPASNAPNETSTKDASSSKGIPVASDANLADTDKWLNVESTSDSDKCSEKKSGRKTIWRNRKRANRRRSKRQREPVQQSTSSKERKYFPKVCQQFDRDEAHTEECTEDQKVVAIKTALSQEDDKNMSFLNRAVRKFSKLQENNFGVNTIDHNVSLHNQIFASLNEQRSSGMLCDLVLVTDDNRTINAHKAVLAAASPFFHAMFAVDMVESKNNKITMHGIDFTTLEEIIHYIYSGLIQVDAENLIPTMFAANFFQLNDLTESCAELLKNHLSPTNTLYARAVCSALNCRLVVEEIEESIDVDFLSICDSDAFLELTIEDLVVLLSRDTLNIDKEDSVCKAALRWVDYDPQTRKEYVPRILKCIRLQLLEPAFLAQEVGRHPLVRGNPESRDMVEDAKDFHLLQCRISSPQPGNRRKCPRSPYFFVAGGASGTDEVEIYNPVGNETIALPNMTKRMSFGMATYNDMIYIVGGHNGEESRPFNSMQKFDFSSLKWTTMPNMPTPRAHLSVAVLGSKLYACGGSTNRDHYHDRTTPEVTSTVEVFDFQRNMWATAPSMSIRRKDCAVAVLNDVLYVIGGHGDFVFESVERFCAAENRWERAPSMELGRRMAAATTLNNKIYVCGGDDGREVLNTVIFFDPVSNCWSYAPPMQVARKNLSVLSYNNTIYAIGGENASTTLRSVEYLREGSSEWKFAEDLETYRTKFSAAILPIELNT</sequence>
<dbReference type="AlphaFoldDB" id="A0AA36DVC7"/>
<dbReference type="EMBL" id="CATQJL010000112">
    <property type="protein sequence ID" value="CAJ0593642.1"/>
    <property type="molecule type" value="Genomic_DNA"/>
</dbReference>
<dbReference type="InterPro" id="IPR000210">
    <property type="entry name" value="BTB/POZ_dom"/>
</dbReference>
<evidence type="ECO:0000256" key="3">
    <source>
        <dbReference type="SAM" id="MobiDB-lite"/>
    </source>
</evidence>
<dbReference type="Pfam" id="PF01344">
    <property type="entry name" value="Kelch_1"/>
    <property type="match status" value="2"/>
</dbReference>
<dbReference type="FunFam" id="1.25.40.420:FF:000001">
    <property type="entry name" value="Kelch-like family member 12"/>
    <property type="match status" value="1"/>
</dbReference>
<dbReference type="SMART" id="SM00225">
    <property type="entry name" value="BTB"/>
    <property type="match status" value="1"/>
</dbReference>
<dbReference type="PROSITE" id="PS50097">
    <property type="entry name" value="BTB"/>
    <property type="match status" value="1"/>
</dbReference>
<dbReference type="InterPro" id="IPR015915">
    <property type="entry name" value="Kelch-typ_b-propeller"/>
</dbReference>
<dbReference type="Gene3D" id="1.25.40.420">
    <property type="match status" value="1"/>
</dbReference>